<dbReference type="EMBL" id="JAWIZZ010000048">
    <property type="protein sequence ID" value="KAK5778948.1"/>
    <property type="molecule type" value="Genomic_DNA"/>
</dbReference>
<dbReference type="InterPro" id="IPR052646">
    <property type="entry name" value="Peroxisomal_PEX28-32"/>
</dbReference>
<dbReference type="GO" id="GO:0007031">
    <property type="term" value="P:peroxisome organization"/>
    <property type="evidence" value="ECO:0007669"/>
    <property type="project" value="TreeGrafter"/>
</dbReference>
<proteinExistence type="predicted"/>
<gene>
    <name evidence="10" type="ORF">RI543_003567</name>
</gene>
<dbReference type="AlphaFoldDB" id="A0AAN7WSE8"/>
<keyword evidence="4 7" id="KW-0472">Membrane</keyword>
<evidence type="ECO:0000256" key="5">
    <source>
        <dbReference type="ARBA" id="ARBA00023140"/>
    </source>
</evidence>
<dbReference type="PANTHER" id="PTHR31679">
    <property type="entry name" value="PEROXISOMAL MEMBRANE PROTEIN PEX30-RELATED"/>
    <property type="match status" value="1"/>
</dbReference>
<evidence type="ECO:0000256" key="2">
    <source>
        <dbReference type="ARBA" id="ARBA00022692"/>
    </source>
</evidence>
<feature type="transmembrane region" description="Helical" evidence="7">
    <location>
        <begin position="220"/>
        <end position="239"/>
    </location>
</feature>
<sequence>MSDSNRKKSSTVIRAEFLDNSPSGLGSHATTVFLRGMHQKYNSDSSQGSDGNNNLTTESSKSDNKNNDFNDNGNINTLGSQDHLEDKESDENIIVTSPLMENTPSAISLSLVKLYPYLIIANHILGILTWSNKNIWSSVLMVLIYIITVSQLSFITKFFGHIIIVSLLMGYAKLNQFIEKMIYEQSTIEDIVQIMNQVSYKFDLLLYPLTNLDMDNIERLLLFMVLISPIVIIINLLIIPPKRCLLILGVFVLTYHSPGAKVTRRLFWKFKCIRKLIYYITGLNLGGIDVSNGYNSNGIYTSFGLNETLLANVQRQVNKKLSLTKNGSLEDEASNKEYKLNTYSAFNKSDYKGEDNKPIKFTYVLYENQRHWIGIGWKSTMLNYERTPWTDEFLNETSPPDKFQLPPMDNISGMKWRWLDKTWRLDLTNDGAIDIGNSTLKTTADPTPNQGYLYYDNYWKKPSTEESFTKYTRRRRWIRTAELIKVDCDDRQNEGKRQETDSRERNSTSSDGATILDSKGKPKWNSRMISGSNVYDSIEMKFNDAMNNGKDFMAHDSSNLLQLKRNNDK</sequence>
<feature type="region of interest" description="Disordered" evidence="6">
    <location>
        <begin position="547"/>
        <end position="569"/>
    </location>
</feature>
<evidence type="ECO:0000259" key="9">
    <source>
        <dbReference type="SMART" id="SM00694"/>
    </source>
</evidence>
<feature type="region of interest" description="Disordered" evidence="6">
    <location>
        <begin position="38"/>
        <end position="87"/>
    </location>
</feature>
<organism evidence="10 11">
    <name type="scientific">Arxiozyma heterogenica</name>
    <dbReference type="NCBI Taxonomy" id="278026"/>
    <lineage>
        <taxon>Eukaryota</taxon>
        <taxon>Fungi</taxon>
        <taxon>Dikarya</taxon>
        <taxon>Ascomycota</taxon>
        <taxon>Saccharomycotina</taxon>
        <taxon>Saccharomycetes</taxon>
        <taxon>Saccharomycetales</taxon>
        <taxon>Saccharomycetaceae</taxon>
        <taxon>Arxiozyma</taxon>
    </lineage>
</organism>
<dbReference type="Pfam" id="PF06398">
    <property type="entry name" value="Pex24p"/>
    <property type="match status" value="1"/>
</dbReference>
<keyword evidence="5" id="KW-0576">Peroxisome</keyword>
<dbReference type="PANTHER" id="PTHR31679:SF2">
    <property type="entry name" value="PEROXISOMAL MEMBRANE PROTEIN PEX30-RELATED"/>
    <property type="match status" value="1"/>
</dbReference>
<reference evidence="11" key="1">
    <citation type="submission" date="2023-07" db="EMBL/GenBank/DDBJ databases">
        <title>A draft genome of Kazachstania heterogenica Y-27499.</title>
        <authorList>
            <person name="Donic C."/>
            <person name="Kralova J.S."/>
            <person name="Fidel L."/>
            <person name="Ben-Dor S."/>
            <person name="Jung S."/>
        </authorList>
    </citation>
    <scope>NUCLEOTIDE SEQUENCE [LARGE SCALE GENOMIC DNA]</scope>
    <source>
        <strain evidence="11">Y27499</strain>
    </source>
</reference>
<evidence type="ECO:0000256" key="1">
    <source>
        <dbReference type="ARBA" id="ARBA00004585"/>
    </source>
</evidence>
<feature type="compositionally biased region" description="Low complexity" evidence="6">
    <location>
        <begin position="42"/>
        <end position="54"/>
    </location>
</feature>
<dbReference type="InterPro" id="IPR006614">
    <property type="entry name" value="Peroxin/Ferlin"/>
</dbReference>
<evidence type="ECO:0000256" key="3">
    <source>
        <dbReference type="ARBA" id="ARBA00022989"/>
    </source>
</evidence>
<keyword evidence="2 7" id="KW-0812">Transmembrane</keyword>
<feature type="compositionally biased region" description="Basic and acidic residues" evidence="6">
    <location>
        <begin position="489"/>
        <end position="506"/>
    </location>
</feature>
<evidence type="ECO:0000313" key="10">
    <source>
        <dbReference type="EMBL" id="KAK5778948.1"/>
    </source>
</evidence>
<dbReference type="SMART" id="SM00694">
    <property type="entry name" value="DysFC"/>
    <property type="match status" value="1"/>
</dbReference>
<dbReference type="InterPro" id="IPR010482">
    <property type="entry name" value="TECPR1-like_DysF"/>
</dbReference>
<feature type="transmembrane region" description="Helical" evidence="7">
    <location>
        <begin position="143"/>
        <end position="171"/>
    </location>
</feature>
<protein>
    <recommendedName>
        <fullName evidence="8 9">Peroxin/Ferlin domain-containing protein</fullName>
    </recommendedName>
</protein>
<name>A0AAN7WSE8_9SACH</name>
<evidence type="ECO:0000256" key="7">
    <source>
        <dbReference type="SAM" id="Phobius"/>
    </source>
</evidence>
<accession>A0AAN7WSE8</accession>
<feature type="transmembrane region" description="Helical" evidence="7">
    <location>
        <begin position="114"/>
        <end position="131"/>
    </location>
</feature>
<comment type="caution">
    <text evidence="10">The sequence shown here is derived from an EMBL/GenBank/DDBJ whole genome shotgun (WGS) entry which is preliminary data.</text>
</comment>
<feature type="domain" description="Peroxin/Ferlin" evidence="9">
    <location>
        <begin position="451"/>
        <end position="484"/>
    </location>
</feature>
<evidence type="ECO:0000256" key="4">
    <source>
        <dbReference type="ARBA" id="ARBA00023136"/>
    </source>
</evidence>
<evidence type="ECO:0000259" key="8">
    <source>
        <dbReference type="SMART" id="SM00693"/>
    </source>
</evidence>
<feature type="domain" description="Peroxin/Ferlin" evidence="8">
    <location>
        <begin position="358"/>
        <end position="426"/>
    </location>
</feature>
<evidence type="ECO:0000256" key="6">
    <source>
        <dbReference type="SAM" id="MobiDB-lite"/>
    </source>
</evidence>
<dbReference type="Proteomes" id="UP001306508">
    <property type="component" value="Unassembled WGS sequence"/>
</dbReference>
<feature type="region of interest" description="Disordered" evidence="6">
    <location>
        <begin position="489"/>
        <end position="524"/>
    </location>
</feature>
<comment type="subcellular location">
    <subcellularLocation>
        <location evidence="1">Peroxisome membrane</location>
        <topology evidence="1">Multi-pass membrane protein</topology>
    </subcellularLocation>
</comment>
<dbReference type="SMART" id="SM00693">
    <property type="entry name" value="DysFN"/>
    <property type="match status" value="1"/>
</dbReference>
<keyword evidence="11" id="KW-1185">Reference proteome</keyword>
<dbReference type="GO" id="GO:0005778">
    <property type="term" value="C:peroxisomal membrane"/>
    <property type="evidence" value="ECO:0007669"/>
    <property type="project" value="UniProtKB-SubCell"/>
</dbReference>
<evidence type="ECO:0000313" key="11">
    <source>
        <dbReference type="Proteomes" id="UP001306508"/>
    </source>
</evidence>
<keyword evidence="3 7" id="KW-1133">Transmembrane helix</keyword>